<dbReference type="GO" id="GO:0046872">
    <property type="term" value="F:metal ion binding"/>
    <property type="evidence" value="ECO:0007669"/>
    <property type="project" value="UniProtKB-KW"/>
</dbReference>
<dbReference type="InterPro" id="IPR039261">
    <property type="entry name" value="FNR_nucleotide-bd"/>
</dbReference>
<keyword evidence="5" id="KW-0216">Detoxification</keyword>
<comment type="caution">
    <text evidence="20">The sequence shown here is derived from an EMBL/GenBank/DDBJ whole genome shotgun (WGS) entry which is preliminary data.</text>
</comment>
<dbReference type="SUPFAM" id="SSF63380">
    <property type="entry name" value="Riboflavin synthase domain-like"/>
    <property type="match status" value="1"/>
</dbReference>
<evidence type="ECO:0000256" key="12">
    <source>
        <dbReference type="ARBA" id="ARBA00023004"/>
    </source>
</evidence>
<dbReference type="GO" id="GO:0008941">
    <property type="term" value="F:nitric oxide dioxygenase NAD(P)H activity"/>
    <property type="evidence" value="ECO:0007669"/>
    <property type="project" value="UniProtKB-EC"/>
</dbReference>
<evidence type="ECO:0000256" key="7">
    <source>
        <dbReference type="ARBA" id="ARBA00022630"/>
    </source>
</evidence>
<proteinExistence type="inferred from homology"/>
<dbReference type="FunFam" id="1.10.490.10:FF:000003">
    <property type="entry name" value="Flavohemoprotein"/>
    <property type="match status" value="1"/>
</dbReference>
<evidence type="ECO:0000259" key="18">
    <source>
        <dbReference type="PROSITE" id="PS01033"/>
    </source>
</evidence>
<comment type="cofactor">
    <cofactor evidence="2">
        <name>FAD</name>
        <dbReference type="ChEBI" id="CHEBI:57692"/>
    </cofactor>
</comment>
<protein>
    <recommendedName>
        <fullName evidence="4">nitric oxide dioxygenase</fullName>
        <ecNumber evidence="4">1.14.12.17</ecNumber>
    </recommendedName>
</protein>
<evidence type="ECO:0000256" key="4">
    <source>
        <dbReference type="ARBA" id="ARBA00012229"/>
    </source>
</evidence>
<dbReference type="Gene3D" id="1.10.490.10">
    <property type="entry name" value="Globins"/>
    <property type="match status" value="1"/>
</dbReference>
<dbReference type="PANTHER" id="PTHR43396:SF3">
    <property type="entry name" value="FLAVOHEMOPROTEIN"/>
    <property type="match status" value="1"/>
</dbReference>
<evidence type="ECO:0000256" key="6">
    <source>
        <dbReference type="ARBA" id="ARBA00022617"/>
    </source>
</evidence>
<evidence type="ECO:0000259" key="19">
    <source>
        <dbReference type="PROSITE" id="PS51384"/>
    </source>
</evidence>
<gene>
    <name evidence="20" type="ORF">JX265_009427</name>
</gene>
<keyword evidence="8" id="KW-0479">Metal-binding</keyword>
<dbReference type="FunFam" id="3.40.50.80:FF:000010">
    <property type="entry name" value="Flavohemoprotein"/>
    <property type="match status" value="1"/>
</dbReference>
<dbReference type="Gene3D" id="2.40.30.10">
    <property type="entry name" value="Translation factors"/>
    <property type="match status" value="1"/>
</dbReference>
<name>A0A9Q0AMS6_9PEZI</name>
<dbReference type="Pfam" id="PF00175">
    <property type="entry name" value="NAD_binding_1"/>
    <property type="match status" value="1"/>
</dbReference>
<comment type="catalytic activity">
    <reaction evidence="15">
        <text>2 nitric oxide + NADPH + 2 O2 = 2 nitrate + NADP(+) + H(+)</text>
        <dbReference type="Rhea" id="RHEA:19465"/>
        <dbReference type="ChEBI" id="CHEBI:15378"/>
        <dbReference type="ChEBI" id="CHEBI:15379"/>
        <dbReference type="ChEBI" id="CHEBI:16480"/>
        <dbReference type="ChEBI" id="CHEBI:17632"/>
        <dbReference type="ChEBI" id="CHEBI:57783"/>
        <dbReference type="ChEBI" id="CHEBI:58349"/>
        <dbReference type="EC" id="1.14.12.17"/>
    </reaction>
</comment>
<evidence type="ECO:0000256" key="8">
    <source>
        <dbReference type="ARBA" id="ARBA00022723"/>
    </source>
</evidence>
<dbReference type="GO" id="GO:0071500">
    <property type="term" value="P:cellular response to nitrosative stress"/>
    <property type="evidence" value="ECO:0007669"/>
    <property type="project" value="TreeGrafter"/>
</dbReference>
<evidence type="ECO:0000256" key="17">
    <source>
        <dbReference type="SAM" id="MobiDB-lite"/>
    </source>
</evidence>
<evidence type="ECO:0000256" key="2">
    <source>
        <dbReference type="ARBA" id="ARBA00001974"/>
    </source>
</evidence>
<evidence type="ECO:0000256" key="3">
    <source>
        <dbReference type="ARBA" id="ARBA00006401"/>
    </source>
</evidence>
<feature type="region of interest" description="Disordered" evidence="17">
    <location>
        <begin position="1"/>
        <end position="21"/>
    </location>
</feature>
<keyword evidence="21" id="KW-1185">Reference proteome</keyword>
<evidence type="ECO:0000256" key="10">
    <source>
        <dbReference type="ARBA" id="ARBA00022857"/>
    </source>
</evidence>
<evidence type="ECO:0000256" key="11">
    <source>
        <dbReference type="ARBA" id="ARBA00023002"/>
    </source>
</evidence>
<comment type="cofactor">
    <cofactor evidence="1">
        <name>heme b</name>
        <dbReference type="ChEBI" id="CHEBI:60344"/>
    </cofactor>
</comment>
<feature type="domain" description="Globin" evidence="18">
    <location>
        <begin position="29"/>
        <end position="166"/>
    </location>
</feature>
<evidence type="ECO:0000256" key="13">
    <source>
        <dbReference type="ARBA" id="ARBA00023027"/>
    </source>
</evidence>
<comment type="function">
    <text evidence="16">In the presence of oxygen and NADH, it has NADH oxidase activity, which leads to the generation of superoxide and H(2)O(2). Under anaerobic conditions, it also exhibits nitric oxide reductase and FAD reductase activities. However, all these reactions are much lower than NOD activity.</text>
</comment>
<dbReference type="Gene3D" id="3.40.50.80">
    <property type="entry name" value="Nucleotide-binding domain of ferredoxin-NADP reductase (FNR) module"/>
    <property type="match status" value="1"/>
</dbReference>
<evidence type="ECO:0000256" key="9">
    <source>
        <dbReference type="ARBA" id="ARBA00022827"/>
    </source>
</evidence>
<dbReference type="GO" id="GO:0019825">
    <property type="term" value="F:oxygen binding"/>
    <property type="evidence" value="ECO:0007669"/>
    <property type="project" value="InterPro"/>
</dbReference>
<dbReference type="InterPro" id="IPR017927">
    <property type="entry name" value="FAD-bd_FR_type"/>
</dbReference>
<dbReference type="PROSITE" id="PS01033">
    <property type="entry name" value="GLOBIN"/>
    <property type="match status" value="1"/>
</dbReference>
<dbReference type="CDD" id="cd06184">
    <property type="entry name" value="flavohem_like_fad_nad_binding"/>
    <property type="match status" value="1"/>
</dbReference>
<dbReference type="EC" id="1.14.12.17" evidence="4"/>
<dbReference type="InterPro" id="IPR009050">
    <property type="entry name" value="Globin-like_sf"/>
</dbReference>
<dbReference type="FunFam" id="2.40.30.10:FF:000034">
    <property type="entry name" value="Flavohemoprotein"/>
    <property type="match status" value="1"/>
</dbReference>
<dbReference type="GO" id="GO:0046210">
    <property type="term" value="P:nitric oxide catabolic process"/>
    <property type="evidence" value="ECO:0007669"/>
    <property type="project" value="TreeGrafter"/>
</dbReference>
<dbReference type="GO" id="GO:0071949">
    <property type="term" value="F:FAD binding"/>
    <property type="evidence" value="ECO:0007669"/>
    <property type="project" value="TreeGrafter"/>
</dbReference>
<comment type="similarity">
    <text evidence="3">In the C-terminal section; belongs to the flavoprotein pyridine nucleotide cytochrome reductase family.</text>
</comment>
<keyword evidence="9" id="KW-0274">FAD</keyword>
<keyword evidence="12" id="KW-0408">Iron</keyword>
<dbReference type="SUPFAM" id="SSF46458">
    <property type="entry name" value="Globin-like"/>
    <property type="match status" value="1"/>
</dbReference>
<dbReference type="InterPro" id="IPR008333">
    <property type="entry name" value="Cbr1-like_FAD-bd_dom"/>
</dbReference>
<evidence type="ECO:0000256" key="14">
    <source>
        <dbReference type="ARBA" id="ARBA00048649"/>
    </source>
</evidence>
<reference evidence="20" key="1">
    <citation type="submission" date="2021-03" db="EMBL/GenBank/DDBJ databases">
        <title>Revisited historic fungal species revealed as producer of novel bioactive compounds through whole genome sequencing and comparative genomics.</title>
        <authorList>
            <person name="Vignolle G.A."/>
            <person name="Hochenegger N."/>
            <person name="Mach R.L."/>
            <person name="Mach-Aigner A.R."/>
            <person name="Javad Rahimi M."/>
            <person name="Salim K.A."/>
            <person name="Chan C.M."/>
            <person name="Lim L.B.L."/>
            <person name="Cai F."/>
            <person name="Druzhinina I.S."/>
            <person name="U'Ren J.M."/>
            <person name="Derntl C."/>
        </authorList>
    </citation>
    <scope>NUCLEOTIDE SEQUENCE</scope>
    <source>
        <strain evidence="20">TUCIM 5799</strain>
    </source>
</reference>
<keyword evidence="13" id="KW-0520">NAD</keyword>
<evidence type="ECO:0000256" key="5">
    <source>
        <dbReference type="ARBA" id="ARBA00022575"/>
    </source>
</evidence>
<dbReference type="NCBIfam" id="NF009805">
    <property type="entry name" value="PRK13289.1"/>
    <property type="match status" value="1"/>
</dbReference>
<dbReference type="InterPro" id="IPR001433">
    <property type="entry name" value="OxRdtase_FAD/NAD-bd"/>
</dbReference>
<dbReference type="SUPFAM" id="SSF52343">
    <property type="entry name" value="Ferredoxin reductase-like, C-terminal NADP-linked domain"/>
    <property type="match status" value="1"/>
</dbReference>
<dbReference type="InterPro" id="IPR012292">
    <property type="entry name" value="Globin/Proto"/>
</dbReference>
<evidence type="ECO:0000313" key="21">
    <source>
        <dbReference type="Proteomes" id="UP000829685"/>
    </source>
</evidence>
<dbReference type="Pfam" id="PF00970">
    <property type="entry name" value="FAD_binding_6"/>
    <property type="match status" value="1"/>
</dbReference>
<dbReference type="Pfam" id="PF00042">
    <property type="entry name" value="Globin"/>
    <property type="match status" value="1"/>
</dbReference>
<keyword evidence="10" id="KW-0521">NADP</keyword>
<dbReference type="PANTHER" id="PTHR43396">
    <property type="entry name" value="FLAVOHEMOPROTEIN"/>
    <property type="match status" value="1"/>
</dbReference>
<organism evidence="20 21">
    <name type="scientific">Neoarthrinium moseri</name>
    <dbReference type="NCBI Taxonomy" id="1658444"/>
    <lineage>
        <taxon>Eukaryota</taxon>
        <taxon>Fungi</taxon>
        <taxon>Dikarya</taxon>
        <taxon>Ascomycota</taxon>
        <taxon>Pezizomycotina</taxon>
        <taxon>Sordariomycetes</taxon>
        <taxon>Xylariomycetidae</taxon>
        <taxon>Amphisphaeriales</taxon>
        <taxon>Apiosporaceae</taxon>
        <taxon>Neoarthrinium</taxon>
    </lineage>
</organism>
<dbReference type="CDD" id="cd08922">
    <property type="entry name" value="FHb-globin"/>
    <property type="match status" value="1"/>
</dbReference>
<evidence type="ECO:0000256" key="16">
    <source>
        <dbReference type="ARBA" id="ARBA00056398"/>
    </source>
</evidence>
<dbReference type="InterPro" id="IPR017938">
    <property type="entry name" value="Riboflavin_synthase-like_b-brl"/>
</dbReference>
<feature type="domain" description="FAD-binding FR-type" evidence="19">
    <location>
        <begin position="176"/>
        <end position="287"/>
    </location>
</feature>
<dbReference type="InterPro" id="IPR000971">
    <property type="entry name" value="Globin"/>
</dbReference>
<dbReference type="EMBL" id="JAFIMR010000028">
    <property type="protein sequence ID" value="KAI1861924.1"/>
    <property type="molecule type" value="Genomic_DNA"/>
</dbReference>
<keyword evidence="7" id="KW-0285">Flavoprotein</keyword>
<sequence length="434" mass="48106">MVASSQAVSHTSLPTPNSGVSKGAQISAPLTLSQLAIVKSTAPILKENGEKITSLFYGNMIEHHPELHHIFNQTGQVTGAQPRALAGAVFAYASYVDDLGKLQTLVERIAHKHVSLTIQPEQYSIVGKYLIEAVATVLGDAVTPEVADAWTAAYAALADIFIKREKQLYDSHKDWTGWRRFKIQKKVEESSEITSFYLVAEDGQPLPNFKPGQYISLHVSIPEFGYMQPRQYSLSDAPHGDYYRISVKKESGRDLGPRGWVSNVLHENYKEGDVVELTHPTGEFFVDPVTDDTAPIVLLSAGVGVTPMISILNSLVATHSNRPISWIHGTRSSELQAFKEHIQSTCNKSPNLTSTVFNSHVTKTDVKGVDYQFDGRMDLKKLHQSSVLFLDNRRTQYYVCGPTNFMNDVRRYLITDGVTSERVHVEVFGVGDGE</sequence>
<keyword evidence="11" id="KW-0560">Oxidoreductase</keyword>
<dbReference type="AlphaFoldDB" id="A0A9Q0AMS6"/>
<keyword evidence="6" id="KW-0349">Heme</keyword>
<comment type="catalytic activity">
    <reaction evidence="14">
        <text>2 nitric oxide + NADH + 2 O2 = 2 nitrate + NAD(+) + H(+)</text>
        <dbReference type="Rhea" id="RHEA:19469"/>
        <dbReference type="ChEBI" id="CHEBI:15378"/>
        <dbReference type="ChEBI" id="CHEBI:15379"/>
        <dbReference type="ChEBI" id="CHEBI:16480"/>
        <dbReference type="ChEBI" id="CHEBI:17632"/>
        <dbReference type="ChEBI" id="CHEBI:57540"/>
        <dbReference type="ChEBI" id="CHEBI:57945"/>
        <dbReference type="EC" id="1.14.12.17"/>
    </reaction>
</comment>
<dbReference type="PROSITE" id="PS51384">
    <property type="entry name" value="FAD_FR"/>
    <property type="match status" value="1"/>
</dbReference>
<evidence type="ECO:0000256" key="15">
    <source>
        <dbReference type="ARBA" id="ARBA00049433"/>
    </source>
</evidence>
<dbReference type="GO" id="GO:0009636">
    <property type="term" value="P:response to toxic substance"/>
    <property type="evidence" value="ECO:0007669"/>
    <property type="project" value="UniProtKB-KW"/>
</dbReference>
<dbReference type="OrthoDB" id="436496at2759"/>
<dbReference type="Proteomes" id="UP000829685">
    <property type="component" value="Unassembled WGS sequence"/>
</dbReference>
<evidence type="ECO:0000256" key="1">
    <source>
        <dbReference type="ARBA" id="ARBA00001970"/>
    </source>
</evidence>
<evidence type="ECO:0000313" key="20">
    <source>
        <dbReference type="EMBL" id="KAI1861924.1"/>
    </source>
</evidence>
<feature type="compositionally biased region" description="Polar residues" evidence="17">
    <location>
        <begin position="1"/>
        <end position="20"/>
    </location>
</feature>
<dbReference type="GO" id="GO:0020037">
    <property type="term" value="F:heme binding"/>
    <property type="evidence" value="ECO:0007669"/>
    <property type="project" value="InterPro"/>
</dbReference>
<accession>A0A9Q0AMS6</accession>